<dbReference type="GO" id="GO:0003676">
    <property type="term" value="F:nucleic acid binding"/>
    <property type="evidence" value="ECO:0007669"/>
    <property type="project" value="InterPro"/>
</dbReference>
<dbReference type="PROSITE" id="PS50994">
    <property type="entry name" value="INTEGRASE"/>
    <property type="match status" value="1"/>
</dbReference>
<dbReference type="PANTHER" id="PTHR45835">
    <property type="entry name" value="YALI0A06105P"/>
    <property type="match status" value="1"/>
</dbReference>
<dbReference type="InterPro" id="IPR056924">
    <property type="entry name" value="SH3_Tf2-1"/>
</dbReference>
<dbReference type="AlphaFoldDB" id="A0A5B6WSC1"/>
<gene>
    <name evidence="2" type="ORF">EPI10_006835</name>
</gene>
<protein>
    <submittedName>
        <fullName evidence="2">Reverse transcriptase</fullName>
    </submittedName>
</protein>
<keyword evidence="3" id="KW-1185">Reference proteome</keyword>
<dbReference type="InterPro" id="IPR036397">
    <property type="entry name" value="RNaseH_sf"/>
</dbReference>
<dbReference type="InterPro" id="IPR001584">
    <property type="entry name" value="Integrase_cat-core"/>
</dbReference>
<proteinExistence type="predicted"/>
<reference evidence="3" key="1">
    <citation type="journal article" date="2019" name="Plant Biotechnol. J.">
        <title>Genome sequencing of the Australian wild diploid species Gossypium australe highlights disease resistance and delayed gland morphogenesis.</title>
        <authorList>
            <person name="Cai Y."/>
            <person name="Cai X."/>
            <person name="Wang Q."/>
            <person name="Wang P."/>
            <person name="Zhang Y."/>
            <person name="Cai C."/>
            <person name="Xu Y."/>
            <person name="Wang K."/>
            <person name="Zhou Z."/>
            <person name="Wang C."/>
            <person name="Geng S."/>
            <person name="Li B."/>
            <person name="Dong Q."/>
            <person name="Hou Y."/>
            <person name="Wang H."/>
            <person name="Ai P."/>
            <person name="Liu Z."/>
            <person name="Yi F."/>
            <person name="Sun M."/>
            <person name="An G."/>
            <person name="Cheng J."/>
            <person name="Zhang Y."/>
            <person name="Shi Q."/>
            <person name="Xie Y."/>
            <person name="Shi X."/>
            <person name="Chang Y."/>
            <person name="Huang F."/>
            <person name="Chen Y."/>
            <person name="Hong S."/>
            <person name="Mi L."/>
            <person name="Sun Q."/>
            <person name="Zhang L."/>
            <person name="Zhou B."/>
            <person name="Peng R."/>
            <person name="Zhang X."/>
            <person name="Liu F."/>
        </authorList>
    </citation>
    <scope>NUCLEOTIDE SEQUENCE [LARGE SCALE GENOMIC DNA]</scope>
    <source>
        <strain evidence="3">cv. PA1801</strain>
    </source>
</reference>
<dbReference type="EMBL" id="SMMG02000002">
    <property type="protein sequence ID" value="KAA3484770.1"/>
    <property type="molecule type" value="Genomic_DNA"/>
</dbReference>
<dbReference type="GO" id="GO:0015074">
    <property type="term" value="P:DNA integration"/>
    <property type="evidence" value="ECO:0007669"/>
    <property type="project" value="InterPro"/>
</dbReference>
<keyword evidence="2" id="KW-0548">Nucleotidyltransferase</keyword>
<dbReference type="InterPro" id="IPR012337">
    <property type="entry name" value="RNaseH-like_sf"/>
</dbReference>
<evidence type="ECO:0000313" key="3">
    <source>
        <dbReference type="Proteomes" id="UP000325315"/>
    </source>
</evidence>
<keyword evidence="2" id="KW-0695">RNA-directed DNA polymerase</keyword>
<organism evidence="2 3">
    <name type="scientific">Gossypium australe</name>
    <dbReference type="NCBI Taxonomy" id="47621"/>
    <lineage>
        <taxon>Eukaryota</taxon>
        <taxon>Viridiplantae</taxon>
        <taxon>Streptophyta</taxon>
        <taxon>Embryophyta</taxon>
        <taxon>Tracheophyta</taxon>
        <taxon>Spermatophyta</taxon>
        <taxon>Magnoliopsida</taxon>
        <taxon>eudicotyledons</taxon>
        <taxon>Gunneridae</taxon>
        <taxon>Pentapetalae</taxon>
        <taxon>rosids</taxon>
        <taxon>malvids</taxon>
        <taxon>Malvales</taxon>
        <taxon>Malvaceae</taxon>
        <taxon>Malvoideae</taxon>
        <taxon>Gossypium</taxon>
    </lineage>
</organism>
<dbReference type="Pfam" id="PF24626">
    <property type="entry name" value="SH3_Tf2-1"/>
    <property type="match status" value="1"/>
</dbReference>
<dbReference type="Proteomes" id="UP000325315">
    <property type="component" value="Unassembled WGS sequence"/>
</dbReference>
<dbReference type="GO" id="GO:0003964">
    <property type="term" value="F:RNA-directed DNA polymerase activity"/>
    <property type="evidence" value="ECO:0007669"/>
    <property type="project" value="UniProtKB-KW"/>
</dbReference>
<name>A0A5B6WSC1_9ROSI</name>
<evidence type="ECO:0000259" key="1">
    <source>
        <dbReference type="PROSITE" id="PS50994"/>
    </source>
</evidence>
<dbReference type="SUPFAM" id="SSF53098">
    <property type="entry name" value="Ribonuclease H-like"/>
    <property type="match status" value="1"/>
</dbReference>
<evidence type="ECO:0000313" key="2">
    <source>
        <dbReference type="EMBL" id="KAA3484770.1"/>
    </source>
</evidence>
<accession>A0A5B6WSC1</accession>
<dbReference type="PANTHER" id="PTHR45835:SF99">
    <property type="entry name" value="CHROMO DOMAIN-CONTAINING PROTEIN-RELATED"/>
    <property type="match status" value="1"/>
</dbReference>
<feature type="domain" description="Integrase catalytic" evidence="1">
    <location>
        <begin position="1"/>
        <end position="85"/>
    </location>
</feature>
<keyword evidence="2" id="KW-0808">Transferase</keyword>
<dbReference type="Gene3D" id="3.30.420.10">
    <property type="entry name" value="Ribonuclease H-like superfamily/Ribonuclease H"/>
    <property type="match status" value="1"/>
</dbReference>
<dbReference type="OrthoDB" id="1909122at2759"/>
<sequence>MVPEWKWDRFTMDFATGLPMTLRKKDVVWVIMDRLAKSAHFLPVRVDYSLDKLAKLYIAEVVRLHGVPISIISDKDPRFTSSTAFYPQTYGQSKRVIQGLKDMIRCYVLEFKGIWEKYLPLVEFAYNNSYLSKALYGRKCWTPLYWTELCEKQIHGIDLVKETEEKVKVIHDSLKAASDRQKSYADLKRKEIEFQVGDKVFLKVSPWKIILRFGRKGPYEVTERIRPVAYRLALPVELERIHNVFHVSMLQRYCFDPSHVIPPIEIEI</sequence>
<comment type="caution">
    <text evidence="2">The sequence shown here is derived from an EMBL/GenBank/DDBJ whole genome shotgun (WGS) entry which is preliminary data.</text>
</comment>